<keyword evidence="2" id="KW-1185">Reference proteome</keyword>
<name>Q2W190_PARM1</name>
<dbReference type="EMBL" id="AP007255">
    <property type="protein sequence ID" value="BAE52385.1"/>
    <property type="molecule type" value="Genomic_DNA"/>
</dbReference>
<gene>
    <name evidence="1" type="ordered locus">amb3581</name>
</gene>
<dbReference type="KEGG" id="mag:amb3581"/>
<dbReference type="STRING" id="342108.amb3581"/>
<protein>
    <submittedName>
        <fullName evidence="1">Uncharacterized protein</fullName>
    </submittedName>
</protein>
<evidence type="ECO:0000313" key="2">
    <source>
        <dbReference type="Proteomes" id="UP000007058"/>
    </source>
</evidence>
<dbReference type="AlphaFoldDB" id="Q2W190"/>
<dbReference type="RefSeq" id="WP_011385939.1">
    <property type="nucleotide sequence ID" value="NC_007626.1"/>
</dbReference>
<sequence>MIPTLDEYCHCPHCGRRTRHSVVRERVLAPVLWCLSCFRTRVEAVEGTPVAGSLPALGVDAGQTYRLAG</sequence>
<proteinExistence type="predicted"/>
<dbReference type="OrthoDB" id="7361012at2"/>
<reference evidence="1 2" key="1">
    <citation type="journal article" date="2005" name="DNA Res.">
        <title>Complete genome sequence of the facultative anaerobic magnetotactic bacterium Magnetospirillum sp. strain AMB-1.</title>
        <authorList>
            <person name="Matsunaga T."/>
            <person name="Okamura Y."/>
            <person name="Fukuda Y."/>
            <person name="Wahyudi A.T."/>
            <person name="Murase Y."/>
            <person name="Takeyama H."/>
        </authorList>
    </citation>
    <scope>NUCLEOTIDE SEQUENCE [LARGE SCALE GENOMIC DNA]</scope>
    <source>
        <strain evidence="2">ATCC 700264 / AMB-1</strain>
    </source>
</reference>
<evidence type="ECO:0000313" key="1">
    <source>
        <dbReference type="EMBL" id="BAE52385.1"/>
    </source>
</evidence>
<accession>Q2W190</accession>
<dbReference type="Proteomes" id="UP000007058">
    <property type="component" value="Chromosome"/>
</dbReference>
<organism evidence="1 2">
    <name type="scientific">Paramagnetospirillum magneticum (strain ATCC 700264 / AMB-1)</name>
    <name type="common">Magnetospirillum magneticum</name>
    <dbReference type="NCBI Taxonomy" id="342108"/>
    <lineage>
        <taxon>Bacteria</taxon>
        <taxon>Pseudomonadati</taxon>
        <taxon>Pseudomonadota</taxon>
        <taxon>Alphaproteobacteria</taxon>
        <taxon>Rhodospirillales</taxon>
        <taxon>Magnetospirillaceae</taxon>
        <taxon>Paramagnetospirillum</taxon>
    </lineage>
</organism>
<dbReference type="HOGENOM" id="CLU_2770979_0_0_5"/>